<dbReference type="InterPro" id="IPR036079">
    <property type="entry name" value="ATPase_csu/dsu_sf"/>
</dbReference>
<comment type="similarity">
    <text evidence="1">Belongs to the V-ATPase V0D/AC39 subunit family.</text>
</comment>
<dbReference type="InterPro" id="IPR044911">
    <property type="entry name" value="V-type_ATPase_csu/dsu_dom_3"/>
</dbReference>
<dbReference type="AlphaFoldDB" id="A0A926ITJ6"/>
<keyword evidence="2" id="KW-0813">Transport</keyword>
<keyword evidence="5" id="KW-1185">Reference proteome</keyword>
<dbReference type="InterPro" id="IPR002843">
    <property type="entry name" value="ATPase_V0-cplx_csu/dsu"/>
</dbReference>
<reference evidence="4" key="1">
    <citation type="submission" date="2020-08" db="EMBL/GenBank/DDBJ databases">
        <title>Genome public.</title>
        <authorList>
            <person name="Liu C."/>
            <person name="Sun Q."/>
        </authorList>
    </citation>
    <scope>NUCLEOTIDE SEQUENCE</scope>
    <source>
        <strain evidence="4">NSJ-50</strain>
    </source>
</reference>
<proteinExistence type="inferred from homology"/>
<dbReference type="Gene3D" id="1.20.1690.10">
    <property type="entry name" value="V-type ATP synthase subunit C domain"/>
    <property type="match status" value="2"/>
</dbReference>
<dbReference type="InterPro" id="IPR035067">
    <property type="entry name" value="V-type_ATPase_csu/dsu"/>
</dbReference>
<keyword evidence="3" id="KW-0406">Ion transport</keyword>
<evidence type="ECO:0000313" key="4">
    <source>
        <dbReference type="EMBL" id="MBC8596655.1"/>
    </source>
</evidence>
<dbReference type="Proteomes" id="UP000647416">
    <property type="component" value="Unassembled WGS sequence"/>
</dbReference>
<gene>
    <name evidence="4" type="ORF">H8706_07200</name>
</gene>
<dbReference type="RefSeq" id="WP_262432093.1">
    <property type="nucleotide sequence ID" value="NZ_JACRTE010000007.1"/>
</dbReference>
<comment type="caution">
    <text evidence="4">The sequence shown here is derived from an EMBL/GenBank/DDBJ whole genome shotgun (WGS) entry which is preliminary data.</text>
</comment>
<dbReference type="Gene3D" id="1.10.132.50">
    <property type="entry name" value="ATP synthase (C/AC39) subunit, domain 3"/>
    <property type="match status" value="1"/>
</dbReference>
<dbReference type="PANTHER" id="PTHR38682">
    <property type="entry name" value="V-TYPE ATP SYNTHASE SUBUNIT C"/>
    <property type="match status" value="1"/>
</dbReference>
<name>A0A926ITJ6_9FIRM</name>
<evidence type="ECO:0000256" key="3">
    <source>
        <dbReference type="ARBA" id="ARBA00023065"/>
    </source>
</evidence>
<organism evidence="4 5">
    <name type="scientific">Qingrenia yutianensis</name>
    <dbReference type="NCBI Taxonomy" id="2763676"/>
    <lineage>
        <taxon>Bacteria</taxon>
        <taxon>Bacillati</taxon>
        <taxon>Bacillota</taxon>
        <taxon>Clostridia</taxon>
        <taxon>Eubacteriales</taxon>
        <taxon>Oscillospiraceae</taxon>
        <taxon>Qingrenia</taxon>
    </lineage>
</organism>
<evidence type="ECO:0000313" key="5">
    <source>
        <dbReference type="Proteomes" id="UP000647416"/>
    </source>
</evidence>
<dbReference type="Pfam" id="PF01992">
    <property type="entry name" value="vATP-synt_AC39"/>
    <property type="match status" value="1"/>
</dbReference>
<evidence type="ECO:0000256" key="1">
    <source>
        <dbReference type="ARBA" id="ARBA00006709"/>
    </source>
</evidence>
<protein>
    <submittedName>
        <fullName evidence="4">V-type ATPase subunit</fullName>
    </submittedName>
</protein>
<dbReference type="EMBL" id="JACRTE010000007">
    <property type="protein sequence ID" value="MBC8596655.1"/>
    <property type="molecule type" value="Genomic_DNA"/>
</dbReference>
<dbReference type="InterPro" id="IPR050873">
    <property type="entry name" value="V-ATPase_V0D/AC39_subunit"/>
</dbReference>
<sequence>MAVTVKHAAMGTKIRSMQGKMLAKSDYDRLLKMSTVSAAAHFLKEFESLDLVLSGINDKEAHRGDLEKRLGTQMILEFKKLYNFADSGTKKFLSIYFMQFELGLLKRIARAVNAGEQQKHAENSDEFLKKHLHFDLNEAYNSQSIKDLIGYISTVKCFSVLSSMLKAKDKCDVFTFEMTLDVYFYNLVAKSIKHISDKTEKEIFLKYFGTKVDLLNLEWIYRCKVNFETDNETIFSYIIPIYYKIGKKDVASLVNARKDEFLSLAKKTRYGKIFNGGELEFEIQVFLKDFYRKLKANYPYSATAILCYLQLRRIEAGNIISVIEGIRYSLTEEETRKFLVI</sequence>
<accession>A0A926ITJ6</accession>
<dbReference type="GO" id="GO:0046961">
    <property type="term" value="F:proton-transporting ATPase activity, rotational mechanism"/>
    <property type="evidence" value="ECO:0007669"/>
    <property type="project" value="InterPro"/>
</dbReference>
<dbReference type="SUPFAM" id="SSF103486">
    <property type="entry name" value="V-type ATP synthase subunit C"/>
    <property type="match status" value="1"/>
</dbReference>
<evidence type="ECO:0000256" key="2">
    <source>
        <dbReference type="ARBA" id="ARBA00022448"/>
    </source>
</evidence>
<dbReference type="PANTHER" id="PTHR38682:SF1">
    <property type="entry name" value="V-TYPE ATP SYNTHASE SUBUNIT C"/>
    <property type="match status" value="1"/>
</dbReference>